<keyword evidence="1" id="KW-0732">Signal</keyword>
<dbReference type="Proteomes" id="UP001162029">
    <property type="component" value="Unassembled WGS sequence"/>
</dbReference>
<proteinExistence type="predicted"/>
<sequence length="99" mass="10389">MKVLAAFTATMAALFGAMLAANIDNGFTQDGATTYCMAEKGSVGALSFDSLEASNVGRCPVSVTLTLTDSKFQVNAPITVKWTAKTTPGPGRLHLPQRH</sequence>
<evidence type="ECO:0000313" key="2">
    <source>
        <dbReference type="EMBL" id="CAI5747432.1"/>
    </source>
</evidence>
<dbReference type="EMBL" id="CANTFM010002693">
    <property type="protein sequence ID" value="CAI5747432.1"/>
    <property type="molecule type" value="Genomic_DNA"/>
</dbReference>
<keyword evidence="3" id="KW-1185">Reference proteome</keyword>
<feature type="signal peptide" evidence="1">
    <location>
        <begin position="1"/>
        <end position="20"/>
    </location>
</feature>
<feature type="chain" id="PRO_5043695805" evidence="1">
    <location>
        <begin position="21"/>
        <end position="99"/>
    </location>
</feature>
<dbReference type="AlphaFoldDB" id="A0AAV0VFP1"/>
<reference evidence="2" key="1">
    <citation type="submission" date="2022-12" db="EMBL/GenBank/DDBJ databases">
        <authorList>
            <person name="Webb A."/>
        </authorList>
    </citation>
    <scope>NUCLEOTIDE SEQUENCE</scope>
    <source>
        <strain evidence="2">Pd1</strain>
    </source>
</reference>
<accession>A0AAV0VFP1</accession>
<organism evidence="2 3">
    <name type="scientific">Peronospora destructor</name>
    <dbReference type="NCBI Taxonomy" id="86335"/>
    <lineage>
        <taxon>Eukaryota</taxon>
        <taxon>Sar</taxon>
        <taxon>Stramenopiles</taxon>
        <taxon>Oomycota</taxon>
        <taxon>Peronosporomycetes</taxon>
        <taxon>Peronosporales</taxon>
        <taxon>Peronosporaceae</taxon>
        <taxon>Peronospora</taxon>
    </lineage>
</organism>
<protein>
    <submittedName>
        <fullName evidence="2">Uncharacterized protein</fullName>
    </submittedName>
</protein>
<gene>
    <name evidence="2" type="ORF">PDE001_LOCUS12334</name>
</gene>
<comment type="caution">
    <text evidence="2">The sequence shown here is derived from an EMBL/GenBank/DDBJ whole genome shotgun (WGS) entry which is preliminary data.</text>
</comment>
<name>A0AAV0VFP1_9STRA</name>
<evidence type="ECO:0000313" key="3">
    <source>
        <dbReference type="Proteomes" id="UP001162029"/>
    </source>
</evidence>
<evidence type="ECO:0000256" key="1">
    <source>
        <dbReference type="SAM" id="SignalP"/>
    </source>
</evidence>